<dbReference type="EMBL" id="DRMS01000190">
    <property type="protein sequence ID" value="HFC92146.1"/>
    <property type="molecule type" value="Genomic_DNA"/>
</dbReference>
<evidence type="ECO:0000313" key="1">
    <source>
        <dbReference type="EMBL" id="HFC92146.1"/>
    </source>
</evidence>
<protein>
    <recommendedName>
        <fullName evidence="2">Transposase</fullName>
    </recommendedName>
</protein>
<dbReference type="NCBIfam" id="NF047593">
    <property type="entry name" value="IS66_ISAeme5_TnpA"/>
    <property type="match status" value="1"/>
</dbReference>
<organism evidence="1">
    <name type="scientific">Leucothrix mucor</name>
    <dbReference type="NCBI Taxonomy" id="45248"/>
    <lineage>
        <taxon>Bacteria</taxon>
        <taxon>Pseudomonadati</taxon>
        <taxon>Pseudomonadota</taxon>
        <taxon>Gammaproteobacteria</taxon>
        <taxon>Thiotrichales</taxon>
        <taxon>Thiotrichaceae</taxon>
        <taxon>Leucothrix</taxon>
    </lineage>
</organism>
<sequence length="76" mass="8816">MYALVSKYKGTEQTQAEFCTEHQIKPATFHYWKRKQESQKEESANFLKLEVVSSEEKSHDIAVIRFPNGTVVEIPV</sequence>
<evidence type="ECO:0008006" key="2">
    <source>
        <dbReference type="Google" id="ProtNLM"/>
    </source>
</evidence>
<name>A0A7V2SZ65_LEUMU</name>
<dbReference type="AlphaFoldDB" id="A0A7V2SZ65"/>
<dbReference type="Proteomes" id="UP000885750">
    <property type="component" value="Unassembled WGS sequence"/>
</dbReference>
<reference evidence="1" key="1">
    <citation type="journal article" date="2020" name="mSystems">
        <title>Genome- and Community-Level Interaction Insights into Carbon Utilization and Element Cycling Functions of Hydrothermarchaeota in Hydrothermal Sediment.</title>
        <authorList>
            <person name="Zhou Z."/>
            <person name="Liu Y."/>
            <person name="Xu W."/>
            <person name="Pan J."/>
            <person name="Luo Z.H."/>
            <person name="Li M."/>
        </authorList>
    </citation>
    <scope>NUCLEOTIDE SEQUENCE [LARGE SCALE GENOMIC DNA]</scope>
    <source>
        <strain evidence="1">HyVt-493</strain>
    </source>
</reference>
<proteinExistence type="predicted"/>
<comment type="caution">
    <text evidence="1">The sequence shown here is derived from an EMBL/GenBank/DDBJ whole genome shotgun (WGS) entry which is preliminary data.</text>
</comment>
<accession>A0A7V2SZ65</accession>
<gene>
    <name evidence="1" type="ORF">ENJ51_04970</name>
</gene>